<evidence type="ECO:0000259" key="10">
    <source>
        <dbReference type="Pfam" id="PF03734"/>
    </source>
</evidence>
<dbReference type="EMBL" id="CP060782">
    <property type="protein sequence ID" value="QNP45228.1"/>
    <property type="molecule type" value="Genomic_DNA"/>
</dbReference>
<feature type="domain" description="Peptidoglycan binding-like" evidence="9">
    <location>
        <begin position="130"/>
        <end position="165"/>
    </location>
</feature>
<dbReference type="InterPro" id="IPR036366">
    <property type="entry name" value="PGBDSf"/>
</dbReference>
<dbReference type="InterPro" id="IPR036365">
    <property type="entry name" value="PGBD-like_sf"/>
</dbReference>
<evidence type="ECO:0000313" key="11">
    <source>
        <dbReference type="EMBL" id="QNP45228.1"/>
    </source>
</evidence>
<keyword evidence="12" id="KW-1185">Reference proteome</keyword>
<evidence type="ECO:0000256" key="4">
    <source>
        <dbReference type="ARBA" id="ARBA00022960"/>
    </source>
</evidence>
<dbReference type="InterPro" id="IPR005490">
    <property type="entry name" value="LD_TPept_cat_dom"/>
</dbReference>
<dbReference type="Pfam" id="PF03734">
    <property type="entry name" value="YkuD"/>
    <property type="match status" value="1"/>
</dbReference>
<dbReference type="InterPro" id="IPR052905">
    <property type="entry name" value="LD-transpeptidase_YkuD-like"/>
</dbReference>
<organism evidence="11 12">
    <name type="scientific">Sphingomonas sediminicola</name>
    <dbReference type="NCBI Taxonomy" id="386874"/>
    <lineage>
        <taxon>Bacteria</taxon>
        <taxon>Pseudomonadati</taxon>
        <taxon>Pseudomonadota</taxon>
        <taxon>Alphaproteobacteria</taxon>
        <taxon>Sphingomonadales</taxon>
        <taxon>Sphingomonadaceae</taxon>
        <taxon>Sphingomonas</taxon>
    </lineage>
</organism>
<keyword evidence="3" id="KW-0808">Transferase</keyword>
<evidence type="ECO:0000256" key="7">
    <source>
        <dbReference type="SAM" id="MobiDB-lite"/>
    </source>
</evidence>
<dbReference type="Proteomes" id="UP000516105">
    <property type="component" value="Chromosome"/>
</dbReference>
<keyword evidence="4" id="KW-0133">Cell shape</keyword>
<comment type="pathway">
    <text evidence="1">Cell wall biogenesis; peptidoglycan biosynthesis.</text>
</comment>
<feature type="domain" description="L,D-TPase catalytic" evidence="10">
    <location>
        <begin position="194"/>
        <end position="258"/>
    </location>
</feature>
<reference evidence="11 12" key="1">
    <citation type="submission" date="2020-08" db="EMBL/GenBank/DDBJ databases">
        <title>Genome sequence of Sphingomonas sediminicola KACC 15039T.</title>
        <authorList>
            <person name="Hyun D.-W."/>
            <person name="Bae J.-W."/>
        </authorList>
    </citation>
    <scope>NUCLEOTIDE SEQUENCE [LARGE SCALE GENOMIC DNA]</scope>
    <source>
        <strain evidence="11 12">KACC 15039</strain>
    </source>
</reference>
<evidence type="ECO:0000256" key="8">
    <source>
        <dbReference type="SAM" id="SignalP"/>
    </source>
</evidence>
<evidence type="ECO:0000256" key="2">
    <source>
        <dbReference type="ARBA" id="ARBA00005992"/>
    </source>
</evidence>
<dbReference type="SUPFAM" id="SSF141523">
    <property type="entry name" value="L,D-transpeptidase catalytic domain-like"/>
    <property type="match status" value="1"/>
</dbReference>
<name>A0ABX6TC62_9SPHN</name>
<keyword evidence="6" id="KW-0961">Cell wall biogenesis/degradation</keyword>
<feature type="compositionally biased region" description="Polar residues" evidence="7">
    <location>
        <begin position="355"/>
        <end position="368"/>
    </location>
</feature>
<dbReference type="InterPro" id="IPR038063">
    <property type="entry name" value="Transpep_catalytic_dom"/>
</dbReference>
<dbReference type="Gene3D" id="1.10.101.10">
    <property type="entry name" value="PGBD-like superfamily/PGBD"/>
    <property type="match status" value="1"/>
</dbReference>
<dbReference type="CDD" id="cd16913">
    <property type="entry name" value="YkuD_like"/>
    <property type="match status" value="1"/>
</dbReference>
<comment type="similarity">
    <text evidence="2">Belongs to the YkuD family.</text>
</comment>
<evidence type="ECO:0000256" key="6">
    <source>
        <dbReference type="ARBA" id="ARBA00023316"/>
    </source>
</evidence>
<evidence type="ECO:0000256" key="3">
    <source>
        <dbReference type="ARBA" id="ARBA00022679"/>
    </source>
</evidence>
<evidence type="ECO:0000259" key="9">
    <source>
        <dbReference type="Pfam" id="PF01471"/>
    </source>
</evidence>
<feature type="signal peptide" evidence="8">
    <location>
        <begin position="1"/>
        <end position="19"/>
    </location>
</feature>
<dbReference type="PANTHER" id="PTHR41533">
    <property type="entry name" value="L,D-TRANSPEPTIDASE HI_1667-RELATED"/>
    <property type="match status" value="1"/>
</dbReference>
<protein>
    <submittedName>
        <fullName evidence="11">Peptidoglycan-binding protein</fullName>
    </submittedName>
</protein>
<evidence type="ECO:0000313" key="12">
    <source>
        <dbReference type="Proteomes" id="UP000516105"/>
    </source>
</evidence>
<dbReference type="Pfam" id="PF01471">
    <property type="entry name" value="PG_binding_1"/>
    <property type="match status" value="1"/>
</dbReference>
<proteinExistence type="inferred from homology"/>
<keyword evidence="8" id="KW-0732">Signal</keyword>
<feature type="region of interest" description="Disordered" evidence="7">
    <location>
        <begin position="337"/>
        <end position="368"/>
    </location>
</feature>
<accession>A0ABX6TC62</accession>
<dbReference type="InterPro" id="IPR002477">
    <property type="entry name" value="Peptidoglycan-bd-like"/>
</dbReference>
<keyword evidence="5" id="KW-0573">Peptidoglycan synthesis</keyword>
<feature type="compositionally biased region" description="Low complexity" evidence="7">
    <location>
        <begin position="340"/>
        <end position="353"/>
    </location>
</feature>
<evidence type="ECO:0000256" key="1">
    <source>
        <dbReference type="ARBA" id="ARBA00004752"/>
    </source>
</evidence>
<dbReference type="SUPFAM" id="SSF47090">
    <property type="entry name" value="PGBD-like"/>
    <property type="match status" value="1"/>
</dbReference>
<feature type="chain" id="PRO_5045619449" evidence="8">
    <location>
        <begin position="20"/>
        <end position="368"/>
    </location>
</feature>
<dbReference type="PANTHER" id="PTHR41533:SF2">
    <property type="entry name" value="BLR7131 PROTEIN"/>
    <property type="match status" value="1"/>
</dbReference>
<sequence length="368" mass="40028">MRRLVLILAGLGLPASAFAAAGQQPIEPIDVPPSIEQGLDMVYIDREMAPSIEQRDEQLQAQGYDDFKVAPVDMFAPVHPLYTDLRRALIRYQMRWGSLPQVQVASGPTLKLNSTGDRVAVLRQRLGLPEGTKFDAATAAAVKEFQGVHGFKADGIAGAGTIKALNLGYKHYENVLLLNMERARRLPRTTESGRYVLVDAGSARLTMYEDGRPVDSMRVIVGSQATETPMMAALLRFVSVHPWWNTPPELAKKSVAPGVLNEGLKYLTDRDYQVLSDWSDDAQPIDPATVDWKAVADGKVTARLRRGRASGIRWATINSTCPTISASTSTTCRATRRTCSRPTTAGSATAASGWRTRSGSPSGFSGVR</sequence>
<gene>
    <name evidence="11" type="ORF">H9L14_11340</name>
</gene>
<evidence type="ECO:0000256" key="5">
    <source>
        <dbReference type="ARBA" id="ARBA00022984"/>
    </source>
</evidence>